<dbReference type="FunFam" id="3.40.50.720:FF:000203">
    <property type="entry name" value="D-3-phosphoglycerate dehydrogenase (SerA)"/>
    <property type="match status" value="1"/>
</dbReference>
<accession>A0A239IG28</accession>
<keyword evidence="8" id="KW-1185">Reference proteome</keyword>
<dbReference type="PANTHER" id="PTHR42789:SF1">
    <property type="entry name" value="D-ISOMER SPECIFIC 2-HYDROXYACID DEHYDROGENASE FAMILY PROTEIN (AFU_ORTHOLOGUE AFUA_6G10090)"/>
    <property type="match status" value="1"/>
</dbReference>
<keyword evidence="2 4" id="KW-0560">Oxidoreductase</keyword>
<dbReference type="SUPFAM" id="SSF52283">
    <property type="entry name" value="Formate/glycerate dehydrogenase catalytic domain-like"/>
    <property type="match status" value="1"/>
</dbReference>
<evidence type="ECO:0000313" key="7">
    <source>
        <dbReference type="EMBL" id="SNS92489.1"/>
    </source>
</evidence>
<dbReference type="AlphaFoldDB" id="A0A239IG28"/>
<dbReference type="EMBL" id="FZOT01000009">
    <property type="protein sequence ID" value="SNS92489.1"/>
    <property type="molecule type" value="Genomic_DNA"/>
</dbReference>
<dbReference type="RefSeq" id="WP_089400029.1">
    <property type="nucleotide sequence ID" value="NZ_FZOT01000009.1"/>
</dbReference>
<gene>
    <name evidence="7" type="ORF">SAMN06265795_10993</name>
</gene>
<evidence type="ECO:0000313" key="8">
    <source>
        <dbReference type="Proteomes" id="UP000198284"/>
    </source>
</evidence>
<dbReference type="InterPro" id="IPR036291">
    <property type="entry name" value="NAD(P)-bd_dom_sf"/>
</dbReference>
<evidence type="ECO:0000259" key="6">
    <source>
        <dbReference type="Pfam" id="PF02826"/>
    </source>
</evidence>
<name>A0A239IG28_9BURK</name>
<proteinExistence type="inferred from homology"/>
<dbReference type="PROSITE" id="PS00670">
    <property type="entry name" value="D_2_HYDROXYACID_DH_2"/>
    <property type="match status" value="1"/>
</dbReference>
<feature type="domain" description="D-isomer specific 2-hydroxyacid dehydrogenase catalytic" evidence="5">
    <location>
        <begin position="12"/>
        <end position="309"/>
    </location>
</feature>
<keyword evidence="3" id="KW-0520">NAD</keyword>
<dbReference type="InterPro" id="IPR006139">
    <property type="entry name" value="D-isomer_2_OHA_DH_cat_dom"/>
</dbReference>
<dbReference type="PANTHER" id="PTHR42789">
    <property type="entry name" value="D-ISOMER SPECIFIC 2-HYDROXYACID DEHYDROGENASE FAMILY PROTEIN (AFU_ORTHOLOGUE AFUA_6G10090)"/>
    <property type="match status" value="1"/>
</dbReference>
<dbReference type="Gene3D" id="3.40.50.720">
    <property type="entry name" value="NAD(P)-binding Rossmann-like Domain"/>
    <property type="match status" value="2"/>
</dbReference>
<dbReference type="InterPro" id="IPR050857">
    <property type="entry name" value="D-2-hydroxyacid_DH"/>
</dbReference>
<dbReference type="CDD" id="cd12173">
    <property type="entry name" value="PGDH_4"/>
    <property type="match status" value="1"/>
</dbReference>
<reference evidence="7 8" key="1">
    <citation type="submission" date="2017-06" db="EMBL/GenBank/DDBJ databases">
        <authorList>
            <person name="Kim H.J."/>
            <person name="Triplett B.A."/>
        </authorList>
    </citation>
    <scope>NUCLEOTIDE SEQUENCE [LARGE SCALE GENOMIC DNA]</scope>
    <source>
        <strain evidence="7 8">U15</strain>
    </source>
</reference>
<dbReference type="GO" id="GO:0016616">
    <property type="term" value="F:oxidoreductase activity, acting on the CH-OH group of donors, NAD or NADP as acceptor"/>
    <property type="evidence" value="ECO:0007669"/>
    <property type="project" value="InterPro"/>
</dbReference>
<evidence type="ECO:0000256" key="3">
    <source>
        <dbReference type="ARBA" id="ARBA00023027"/>
    </source>
</evidence>
<dbReference type="Proteomes" id="UP000198284">
    <property type="component" value="Unassembled WGS sequence"/>
</dbReference>
<evidence type="ECO:0000256" key="1">
    <source>
        <dbReference type="ARBA" id="ARBA00005854"/>
    </source>
</evidence>
<comment type="similarity">
    <text evidence="1 4">Belongs to the D-isomer specific 2-hydroxyacid dehydrogenase family.</text>
</comment>
<dbReference type="GO" id="GO:0051287">
    <property type="term" value="F:NAD binding"/>
    <property type="evidence" value="ECO:0007669"/>
    <property type="project" value="InterPro"/>
</dbReference>
<evidence type="ECO:0000259" key="5">
    <source>
        <dbReference type="Pfam" id="PF00389"/>
    </source>
</evidence>
<dbReference type="PROSITE" id="PS00671">
    <property type="entry name" value="D_2_HYDROXYACID_DH_3"/>
    <property type="match status" value="1"/>
</dbReference>
<dbReference type="Pfam" id="PF02826">
    <property type="entry name" value="2-Hacid_dh_C"/>
    <property type="match status" value="1"/>
</dbReference>
<sequence>MTSVAEKQTILVTGADLAPQAVAMLKDFEIVYAGKAPDTAALVALCAEHQPVGIIVRYGKIPAEVMDASRRLRVISKHGTGVDTIDGKAAAERGIAVKAAVGANAPAVAEHTWALIMACAKSVVQLNARMHDGHWDKATHKSIELKGRTLGLVGFGAIGQRVADVAVTLGMNVLAYDPFARKEYPNVTLCDLDTLYAQSDVVSLHCPLTEDNKQMINRDSIAKMRAGAILVNTARGGLVDEAAVIEAVKSGRLHSAGLDSFASEPLIGSHHFSDVDNIVLSPHIGGVTGDAYIGMGTGAAANILAVLAEVPAGA</sequence>
<dbReference type="OrthoDB" id="9805416at2"/>
<protein>
    <submittedName>
        <fullName evidence="7">D-3-phosphoglycerate dehydrogenase</fullName>
    </submittedName>
</protein>
<dbReference type="SUPFAM" id="SSF51735">
    <property type="entry name" value="NAD(P)-binding Rossmann-fold domains"/>
    <property type="match status" value="1"/>
</dbReference>
<organism evidence="7 8">
    <name type="scientific">Noviherbaspirillum humi</name>
    <dbReference type="NCBI Taxonomy" id="1688639"/>
    <lineage>
        <taxon>Bacteria</taxon>
        <taxon>Pseudomonadati</taxon>
        <taxon>Pseudomonadota</taxon>
        <taxon>Betaproteobacteria</taxon>
        <taxon>Burkholderiales</taxon>
        <taxon>Oxalobacteraceae</taxon>
        <taxon>Noviherbaspirillum</taxon>
    </lineage>
</organism>
<feature type="domain" description="D-isomer specific 2-hydroxyacid dehydrogenase NAD-binding" evidence="6">
    <location>
        <begin position="114"/>
        <end position="285"/>
    </location>
</feature>
<dbReference type="Pfam" id="PF00389">
    <property type="entry name" value="2-Hacid_dh"/>
    <property type="match status" value="1"/>
</dbReference>
<dbReference type="InterPro" id="IPR029753">
    <property type="entry name" value="D-isomer_DH_CS"/>
</dbReference>
<evidence type="ECO:0000256" key="2">
    <source>
        <dbReference type="ARBA" id="ARBA00023002"/>
    </source>
</evidence>
<dbReference type="InterPro" id="IPR006140">
    <property type="entry name" value="D-isomer_DH_NAD-bd"/>
</dbReference>
<evidence type="ECO:0000256" key="4">
    <source>
        <dbReference type="RuleBase" id="RU003719"/>
    </source>
</evidence>